<feature type="compositionally biased region" description="Polar residues" evidence="1">
    <location>
        <begin position="48"/>
        <end position="60"/>
    </location>
</feature>
<feature type="region of interest" description="Disordered" evidence="1">
    <location>
        <begin position="2047"/>
        <end position="2067"/>
    </location>
</feature>
<proteinExistence type="predicted"/>
<feature type="region of interest" description="Disordered" evidence="1">
    <location>
        <begin position="2146"/>
        <end position="2169"/>
    </location>
</feature>
<feature type="region of interest" description="Disordered" evidence="1">
    <location>
        <begin position="1"/>
        <end position="124"/>
    </location>
</feature>
<comment type="caution">
    <text evidence="3">The sequence shown here is derived from an EMBL/GenBank/DDBJ whole genome shotgun (WGS) entry which is preliminary data.</text>
</comment>
<feature type="compositionally biased region" description="Polar residues" evidence="1">
    <location>
        <begin position="1153"/>
        <end position="1162"/>
    </location>
</feature>
<feature type="compositionally biased region" description="Basic and acidic residues" evidence="1">
    <location>
        <begin position="207"/>
        <end position="232"/>
    </location>
</feature>
<feature type="compositionally biased region" description="Basic and acidic residues" evidence="1">
    <location>
        <begin position="473"/>
        <end position="486"/>
    </location>
</feature>
<feature type="compositionally biased region" description="Polar residues" evidence="1">
    <location>
        <begin position="906"/>
        <end position="919"/>
    </location>
</feature>
<evidence type="ECO:0000313" key="2">
    <source>
        <dbReference type="EMBL" id="CAF0913719.1"/>
    </source>
</evidence>
<feature type="compositionally biased region" description="Polar residues" evidence="1">
    <location>
        <begin position="95"/>
        <end position="108"/>
    </location>
</feature>
<feature type="compositionally biased region" description="Basic and acidic residues" evidence="1">
    <location>
        <begin position="1205"/>
        <end position="1233"/>
    </location>
</feature>
<dbReference type="Proteomes" id="UP000682733">
    <property type="component" value="Unassembled WGS sequence"/>
</dbReference>
<feature type="region of interest" description="Disordered" evidence="1">
    <location>
        <begin position="1257"/>
        <end position="1280"/>
    </location>
</feature>
<name>A0A8S2HX24_9BILA</name>
<protein>
    <submittedName>
        <fullName evidence="3">Uncharacterized protein</fullName>
    </submittedName>
</protein>
<evidence type="ECO:0000313" key="3">
    <source>
        <dbReference type="EMBL" id="CAF3692409.1"/>
    </source>
</evidence>
<feature type="non-terminal residue" evidence="3">
    <location>
        <position position="2526"/>
    </location>
</feature>
<dbReference type="Proteomes" id="UP000677228">
    <property type="component" value="Unassembled WGS sequence"/>
</dbReference>
<feature type="region of interest" description="Disordered" evidence="1">
    <location>
        <begin position="431"/>
        <end position="486"/>
    </location>
</feature>
<feature type="region of interest" description="Disordered" evidence="1">
    <location>
        <begin position="1402"/>
        <end position="1428"/>
    </location>
</feature>
<feature type="region of interest" description="Disordered" evidence="1">
    <location>
        <begin position="897"/>
        <end position="925"/>
    </location>
</feature>
<evidence type="ECO:0000256" key="1">
    <source>
        <dbReference type="SAM" id="MobiDB-lite"/>
    </source>
</evidence>
<feature type="compositionally biased region" description="Polar residues" evidence="1">
    <location>
        <begin position="2057"/>
        <end position="2067"/>
    </location>
</feature>
<feature type="compositionally biased region" description="Polar residues" evidence="1">
    <location>
        <begin position="278"/>
        <end position="291"/>
    </location>
</feature>
<feature type="compositionally biased region" description="Basic and acidic residues" evidence="1">
    <location>
        <begin position="1419"/>
        <end position="1428"/>
    </location>
</feature>
<feature type="compositionally biased region" description="Basic and acidic residues" evidence="1">
    <location>
        <begin position="1258"/>
        <end position="1272"/>
    </location>
</feature>
<feature type="region of interest" description="Disordered" evidence="1">
    <location>
        <begin position="156"/>
        <end position="232"/>
    </location>
</feature>
<feature type="region of interest" description="Disordered" evidence="1">
    <location>
        <begin position="1924"/>
        <end position="1961"/>
    </location>
</feature>
<feature type="compositionally biased region" description="Basic and acidic residues" evidence="1">
    <location>
        <begin position="449"/>
        <end position="464"/>
    </location>
</feature>
<accession>A0A8S2HX24</accession>
<feature type="region of interest" description="Disordered" evidence="1">
    <location>
        <begin position="271"/>
        <end position="295"/>
    </location>
</feature>
<evidence type="ECO:0000313" key="4">
    <source>
        <dbReference type="Proteomes" id="UP000682733"/>
    </source>
</evidence>
<feature type="region of interest" description="Disordered" evidence="1">
    <location>
        <begin position="1140"/>
        <end position="1236"/>
    </location>
</feature>
<feature type="compositionally biased region" description="Polar residues" evidence="1">
    <location>
        <begin position="164"/>
        <end position="188"/>
    </location>
</feature>
<dbReference type="EMBL" id="CAJNOK010003768">
    <property type="protein sequence ID" value="CAF0913719.1"/>
    <property type="molecule type" value="Genomic_DNA"/>
</dbReference>
<feature type="compositionally biased region" description="Polar residues" evidence="1">
    <location>
        <begin position="595"/>
        <end position="605"/>
    </location>
</feature>
<reference evidence="3" key="1">
    <citation type="submission" date="2021-02" db="EMBL/GenBank/DDBJ databases">
        <authorList>
            <person name="Nowell W R."/>
        </authorList>
    </citation>
    <scope>NUCLEOTIDE SEQUENCE</scope>
</reference>
<feature type="compositionally biased region" description="Polar residues" evidence="1">
    <location>
        <begin position="7"/>
        <end position="29"/>
    </location>
</feature>
<gene>
    <name evidence="2" type="ORF">OVA965_LOCUS10257</name>
    <name evidence="3" type="ORF">TMI583_LOCUS10253</name>
</gene>
<feature type="compositionally biased region" description="Basic and acidic residues" evidence="1">
    <location>
        <begin position="73"/>
        <end position="90"/>
    </location>
</feature>
<sequence length="2526" mass="280870">ENKHEQTASQSEKQAEPNTPVNETETDSATLLEVDDQNELWKQRETDAQSTHNLLETDPNTLPELEDANTPSKAEDRSVLLTDESDHTAALKENATVTAEETYSNPTQKVEDIILPTETEETDRLLTETDKNAAMKETGSDVFLEESILNQAVPTIPLMEREAQPTQLIKETESGSTESLKAQDSNATLEEKETSLSATADWNEEDSNARFKAEEHSDLLEHEDANTLSKVEDPSVLLNTESDHTAAPTVEGTHSNPPPKVGDIILPTEMDATGKNGPPNSLAQQTETGSTEPLKVQEPHATLEERKRSATAEWNEADSNARFKAEEHSTLLKHEDANALSKVEDRSVLLTRESDHTAALEKNNTLAVEETHSNAQPEVEDIILPTEIDEKDRPLTETDKSAPLNETGVDIYFQQSIFNELVASTPLLEREAEPNSLVQKTESGSTESSKVEDSHAILEDRERGPSVTVESNEADRNARFKPEEHSPLLKHQYANTLSKVEDPRGLFTEEADHTAALTEHLPLTVDGTHSNPPPKVDDITLPTESEETDRPLTQTDKSARSYDTGSDIYCNESIFNELVASTPLLERPAEPNPLVQETESGSTESSKVEVSHTILEERDRIPSATAEWNEANSNARFKAEEHSPLLKHEDANTLSTLEDPRGLFTEEAVHTAALIQHLPLTVEGTYSNPPPQGDDIILPAEMEEPNRLLRETDKNAALKETDLNVFLQQLLLNQLVAATPLLERARSTESALIKETESGSSESPKIDGPNAILEDKETGASATAEWNEANTNWPFNAEAHSPLLKQEDANTLSKVRDQSMLLTEQSDHTAALEENNMVAVEGTHSDPRAKVEDIILPTEIEETNRLLRETDKSSPLKETGPDVYFQESVFNQLVGGTPLLKREGEPNSSVRATESGSTESLKREDSHVILEDKEIGPSVAIGWNEADSNAPFKAEEHSPLLTKESDHTAALTEHLPLTVEGTHSNPPPKVEDIIPWTEIEETDRPLMETHKSAPLKKTGSDLYFHESIFNELVASTPLLEREAEPNSLEKETESGSAESLKVEDLHAILEDKERGPSVTVEWYGPESNAAFKAEQDSPLRKHEDANTLSKVRDQSMLLTEQSDHTAALEENNTVTVEAIHSTPPPRVEEESISNESVTTTSLFEKEPEPNSLSKQRESGSAEPLKVQDPDAILAEIETGRSTTVEWHEADTNGRFPAEEHADTQLRETDRNLPLDKTGSDLSLQKSMLNELVLSTPQLEKEAEPDSLVKETESGSTKSLKVRNSQAIFEDKERIPSATAEWNEADSNARFKAAEHSALLKQEDANTLSKVEDRIVLLTEESDQVATLKENAKVTVEGIHSNPPPKVDDIFMLTEMKETDKNGALKETGSNAFLEESILNDSVPTTPLLGKESEPNALVKETERGSTESLKVEDPNAILDGKQTGPSATAEWNEGDTNARFKAEEHSPLLEHEDTKTVSKVEDRSVLLTEESDHSATLEDSNTVTVMGTRLIAPPKVEDIILPTEMEETDRLLRETGKRAPSKVTVSDVFLQESLLNELVASTPLLEIEAESNSLVKETKSGSTESLKVEDSQAILVGKETGRSAVTEWNEAGTIGRFRAEEHSPLRKHEDANTLSKVEDRSVLLREESDHTAVLKENPTLTVEGIYSKAPSELDDVILPTEMEETDRLLRETDERAPSKETGSDVFLQESLLNELVASTPLFAREALRNSLVKERESGSAEWLPVEDSHGILEDKERGPSVTVEWNEADSNARFKAEEHIPRLKQEDVNTLSKVNDSSVLLTEELDHTAVLRENSTLTVEGIYSKPPPELDDVILPTEMEETEKNAPLNETGSYVVLEEYNRNGLLLESNVDVLWKEKEIGCAATSEGEEMRITNQVRSKLIHENEPLLQSELVYQRGLIVQSESDDQVKPDGQSERVLQSHSAWENDPENKSPVTLQSNDQVHQSGHVVESEPVVQVKHHDQSVPTMQTDDHFKQSTGLVVQSESNGKSLLTLQSDDQFYERAHVVQSQPLLQVKLGDQSGLNIRSRSVDGEELTDQSARSSKNDDQLYQSELFTQSHPDHQVKPLEQNGIIVQRESLGVTEIIDQRAILPQRDGQLNQSGNNINNESVLENGPYDHSVATLKNDEQHNQGGPVIQSEPIDQIKPDGESEFNFQSESVLEKQAIEHIDGPSPKNGLNVRSESLLEKESIEQIAPTRQSHDDQLEQSELIAQSEVIDQTIPIVQTGLALQNKSVPQINLADLNEIMTQTTSTTATPNLEKQKLFYHGDPQREHHFWLHQNTIRPSVTGKWHTHDLKQFGCDNYAYVGQQTTTTTLCAVNTSKSDEESDSDYDDVTYEEAKIYVCRGHSNAPSYRQDEPDITTADQRGAVEEQQKRFYHGDPRREHHFWLYPKTHPLQNTKWNTYSLEIFGCNNYSNVKKSGVYETFACCGHSYNVTKSRGLGHVSEEEDGKCYHGGVDHNLFLLQRKSSLNNILYDTYDIERTCDNCEFKSQSDGGDRVVYECMGH</sequence>
<feature type="region of interest" description="Disordered" evidence="1">
    <location>
        <begin position="587"/>
        <end position="612"/>
    </location>
</feature>
<dbReference type="EMBL" id="CAJOBA010003769">
    <property type="protein sequence ID" value="CAF3692409.1"/>
    <property type="molecule type" value="Genomic_DNA"/>
</dbReference>
<feature type="compositionally biased region" description="Basic and acidic residues" evidence="1">
    <location>
        <begin position="1163"/>
        <end position="1179"/>
    </location>
</feature>
<organism evidence="3 4">
    <name type="scientific">Didymodactylos carnosus</name>
    <dbReference type="NCBI Taxonomy" id="1234261"/>
    <lineage>
        <taxon>Eukaryota</taxon>
        <taxon>Metazoa</taxon>
        <taxon>Spiralia</taxon>
        <taxon>Gnathifera</taxon>
        <taxon>Rotifera</taxon>
        <taxon>Eurotatoria</taxon>
        <taxon>Bdelloidea</taxon>
        <taxon>Philodinida</taxon>
        <taxon>Philodinidae</taxon>
        <taxon>Didymodactylos</taxon>
    </lineage>
</organism>
<feature type="compositionally biased region" description="Polar residues" evidence="1">
    <location>
        <begin position="551"/>
        <end position="564"/>
    </location>
</feature>
<feature type="region of interest" description="Disordered" evidence="1">
    <location>
        <begin position="523"/>
        <end position="564"/>
    </location>
</feature>
<feature type="compositionally biased region" description="Polar residues" evidence="1">
    <location>
        <begin position="436"/>
        <end position="448"/>
    </location>
</feature>